<dbReference type="Pfam" id="PF13361">
    <property type="entry name" value="UvrD_C"/>
    <property type="match status" value="1"/>
</dbReference>
<proteinExistence type="inferred from homology"/>
<keyword evidence="7" id="KW-0413">Isomerase</keyword>
<dbReference type="InterPro" id="IPR027417">
    <property type="entry name" value="P-loop_NTPase"/>
</dbReference>
<dbReference type="PANTHER" id="PTHR11070:SF2">
    <property type="entry name" value="ATP-DEPENDENT DNA HELICASE SRS2"/>
    <property type="match status" value="1"/>
</dbReference>
<evidence type="ECO:0000256" key="12">
    <source>
        <dbReference type="PROSITE-ProRule" id="PRU00560"/>
    </source>
</evidence>
<evidence type="ECO:0000256" key="7">
    <source>
        <dbReference type="ARBA" id="ARBA00023235"/>
    </source>
</evidence>
<evidence type="ECO:0000259" key="13">
    <source>
        <dbReference type="PROSITE" id="PS51198"/>
    </source>
</evidence>
<evidence type="ECO:0000313" key="16">
    <source>
        <dbReference type="Proteomes" id="UP001156682"/>
    </source>
</evidence>
<evidence type="ECO:0000256" key="8">
    <source>
        <dbReference type="ARBA" id="ARBA00034617"/>
    </source>
</evidence>
<protein>
    <recommendedName>
        <fullName evidence="9">DNA 3'-5' helicase</fullName>
        <ecNumber evidence="9">5.6.2.4</ecNumber>
    </recommendedName>
    <alternativeName>
        <fullName evidence="10">DNA 3'-5' helicase II</fullName>
    </alternativeName>
</protein>
<keyword evidence="5 12" id="KW-0067">ATP-binding</keyword>
<dbReference type="EC" id="5.6.2.4" evidence="9"/>
<evidence type="ECO:0000256" key="1">
    <source>
        <dbReference type="ARBA" id="ARBA00009922"/>
    </source>
</evidence>
<comment type="caution">
    <text evidence="15">The sequence shown here is derived from an EMBL/GenBank/DDBJ whole genome shotgun (WGS) entry which is preliminary data.</text>
</comment>
<keyword evidence="6" id="KW-0238">DNA-binding</keyword>
<evidence type="ECO:0000256" key="6">
    <source>
        <dbReference type="ARBA" id="ARBA00023125"/>
    </source>
</evidence>
<dbReference type="Gene3D" id="1.10.10.160">
    <property type="match status" value="1"/>
</dbReference>
<evidence type="ECO:0000256" key="10">
    <source>
        <dbReference type="ARBA" id="ARBA00034923"/>
    </source>
</evidence>
<feature type="domain" description="UvrD-like helicase C-terminal" evidence="14">
    <location>
        <begin position="303"/>
        <end position="580"/>
    </location>
</feature>
<dbReference type="CDD" id="cd17932">
    <property type="entry name" value="DEXQc_UvrD"/>
    <property type="match status" value="1"/>
</dbReference>
<evidence type="ECO:0000313" key="15">
    <source>
        <dbReference type="EMBL" id="GLR64275.1"/>
    </source>
</evidence>
<comment type="catalytic activity">
    <reaction evidence="8">
        <text>Couples ATP hydrolysis with the unwinding of duplex DNA by translocating in the 3'-5' direction.</text>
        <dbReference type="EC" id="5.6.2.4"/>
    </reaction>
</comment>
<dbReference type="Gene3D" id="1.10.486.10">
    <property type="entry name" value="PCRA, domain 4"/>
    <property type="match status" value="1"/>
</dbReference>
<dbReference type="Proteomes" id="UP001156682">
    <property type="component" value="Unassembled WGS sequence"/>
</dbReference>
<dbReference type="InterPro" id="IPR013986">
    <property type="entry name" value="DExx_box_DNA_helicase_dom_sf"/>
</dbReference>
<accession>A0ABQ5ZZ19</accession>
<organism evidence="15 16">
    <name type="scientific">Marinospirillum insulare</name>
    <dbReference type="NCBI Taxonomy" id="217169"/>
    <lineage>
        <taxon>Bacteria</taxon>
        <taxon>Pseudomonadati</taxon>
        <taxon>Pseudomonadota</taxon>
        <taxon>Gammaproteobacteria</taxon>
        <taxon>Oceanospirillales</taxon>
        <taxon>Oceanospirillaceae</taxon>
        <taxon>Marinospirillum</taxon>
    </lineage>
</organism>
<dbReference type="GO" id="GO:0004386">
    <property type="term" value="F:helicase activity"/>
    <property type="evidence" value="ECO:0007669"/>
    <property type="project" value="UniProtKB-KW"/>
</dbReference>
<dbReference type="PANTHER" id="PTHR11070">
    <property type="entry name" value="UVRD / RECB / PCRA DNA HELICASE FAMILY MEMBER"/>
    <property type="match status" value="1"/>
</dbReference>
<name>A0ABQ5ZZ19_9GAMM</name>
<evidence type="ECO:0000256" key="5">
    <source>
        <dbReference type="ARBA" id="ARBA00022840"/>
    </source>
</evidence>
<dbReference type="Gene3D" id="3.40.50.300">
    <property type="entry name" value="P-loop containing nucleotide triphosphate hydrolases"/>
    <property type="match status" value="2"/>
</dbReference>
<dbReference type="SUPFAM" id="SSF52540">
    <property type="entry name" value="P-loop containing nucleoside triphosphate hydrolases"/>
    <property type="match status" value="1"/>
</dbReference>
<evidence type="ECO:0000259" key="14">
    <source>
        <dbReference type="PROSITE" id="PS51217"/>
    </source>
</evidence>
<dbReference type="Pfam" id="PF00580">
    <property type="entry name" value="UvrD-helicase"/>
    <property type="match status" value="1"/>
</dbReference>
<dbReference type="PROSITE" id="PS51217">
    <property type="entry name" value="UVRD_HELICASE_CTER"/>
    <property type="match status" value="1"/>
</dbReference>
<evidence type="ECO:0000256" key="9">
    <source>
        <dbReference type="ARBA" id="ARBA00034808"/>
    </source>
</evidence>
<keyword evidence="3 12" id="KW-0378">Hydrolase</keyword>
<feature type="domain" description="UvrD-like helicase ATP-binding" evidence="13">
    <location>
        <begin position="8"/>
        <end position="302"/>
    </location>
</feature>
<evidence type="ECO:0000256" key="4">
    <source>
        <dbReference type="ARBA" id="ARBA00022806"/>
    </source>
</evidence>
<dbReference type="EMBL" id="BSOR01000029">
    <property type="protein sequence ID" value="GLR64275.1"/>
    <property type="molecule type" value="Genomic_DNA"/>
</dbReference>
<evidence type="ECO:0000256" key="11">
    <source>
        <dbReference type="ARBA" id="ARBA00048988"/>
    </source>
</evidence>
<feature type="binding site" evidence="12">
    <location>
        <begin position="29"/>
        <end position="36"/>
    </location>
    <ligand>
        <name>ATP</name>
        <dbReference type="ChEBI" id="CHEBI:30616"/>
    </ligand>
</feature>
<dbReference type="InterPro" id="IPR000212">
    <property type="entry name" value="DNA_helicase_UvrD/REP"/>
</dbReference>
<comment type="catalytic activity">
    <reaction evidence="11">
        <text>ATP + H2O = ADP + phosphate + H(+)</text>
        <dbReference type="Rhea" id="RHEA:13065"/>
        <dbReference type="ChEBI" id="CHEBI:15377"/>
        <dbReference type="ChEBI" id="CHEBI:15378"/>
        <dbReference type="ChEBI" id="CHEBI:30616"/>
        <dbReference type="ChEBI" id="CHEBI:43474"/>
        <dbReference type="ChEBI" id="CHEBI:456216"/>
        <dbReference type="EC" id="5.6.2.4"/>
    </reaction>
</comment>
<dbReference type="RefSeq" id="WP_051610509.1">
    <property type="nucleotide sequence ID" value="NZ_BSOR01000029.1"/>
</dbReference>
<gene>
    <name evidence="15" type="ORF">GCM10007878_17130</name>
</gene>
<keyword evidence="2 12" id="KW-0547">Nucleotide-binding</keyword>
<comment type="similarity">
    <text evidence="1">Belongs to the helicase family. UvrD subfamily.</text>
</comment>
<dbReference type="PROSITE" id="PS51198">
    <property type="entry name" value="UVRD_HELICASE_ATP_BIND"/>
    <property type="match status" value="1"/>
</dbReference>
<evidence type="ECO:0000256" key="2">
    <source>
        <dbReference type="ARBA" id="ARBA00022741"/>
    </source>
</evidence>
<sequence>MSELSIQKQLTQEQQAVITHQQGHARVRAVAGSGKTTTLVERVIHLLRQGVPAKRLLVVMYNRAAREDFMGKLERRAQQVKSLEGLQLQLPDVRTFHSLGHRLTQTFGRWGLLKKRQLQQEEWMVDRLTRQALTHLANEQGEESQAWLEEDALDAFKSFCTLVKSGLSDAVEVFEALDTTPNQKHFPQAFNKLEEVLAEQRLMFFDDLLWRPLKLLAKQPELLKRLQGFLDYLIVDEYQDINEVQQALIKALAGKAQVMVVGDIDQCIYEWRGARPEYMLRRFQQDFNQVEDYPLTHTFRFGHSLALAANQAIIHNRERPKQITLAAKNAQPTVLSQGQGSGWLLEELASWQAKQTEGKAAILVRSWSQSLDVQLELLKNHQPFQLARQEHFIFNRPQIRGLLAYARLALNSQTGLVINYQHPDAQQDFYQLLSFPTLYLTEQERQALLQGRVGNEAALMAVIDRLPQGKRNRVKNRLDLLNKLASHAKQLKPLAFINFTLRETDALEKIRKTAPSKESAEEALRLIEGLRRYAEKSSIHDLGEWVNQLELARKEGAASQAANQQAAQQLVILTVHAAKGLEWDWVGVYGLNEGDFPYTSGFSRLTPADEEAERRLFYVAITRAKHALVLARSETSNQPSRFLEEAALNDAKKIAEVLNQPENLPALIKVHQPELLLSYWQAVSSLPAPKLLSYEFTGEPS</sequence>
<dbReference type="InterPro" id="IPR014016">
    <property type="entry name" value="UvrD-like_ATP-bd"/>
</dbReference>
<keyword evidence="16" id="KW-1185">Reference proteome</keyword>
<reference evidence="16" key="1">
    <citation type="journal article" date="2019" name="Int. J. Syst. Evol. Microbiol.">
        <title>The Global Catalogue of Microorganisms (GCM) 10K type strain sequencing project: providing services to taxonomists for standard genome sequencing and annotation.</title>
        <authorList>
            <consortium name="The Broad Institute Genomics Platform"/>
            <consortium name="The Broad Institute Genome Sequencing Center for Infectious Disease"/>
            <person name="Wu L."/>
            <person name="Ma J."/>
        </authorList>
    </citation>
    <scope>NUCLEOTIDE SEQUENCE [LARGE SCALE GENOMIC DNA]</scope>
    <source>
        <strain evidence="16">NBRC 100033</strain>
    </source>
</reference>
<evidence type="ECO:0000256" key="3">
    <source>
        <dbReference type="ARBA" id="ARBA00022801"/>
    </source>
</evidence>
<keyword evidence="4 12" id="KW-0347">Helicase</keyword>
<dbReference type="InterPro" id="IPR014017">
    <property type="entry name" value="DNA_helicase_UvrD-like_C"/>
</dbReference>